<dbReference type="OrthoDB" id="100006at2759"/>
<feature type="transmembrane region" description="Helical" evidence="5">
    <location>
        <begin position="213"/>
        <end position="234"/>
    </location>
</feature>
<dbReference type="STRING" id="56484.A0A1Y2FJY2"/>
<protein>
    <recommendedName>
        <fullName evidence="6">G-protein coupled receptors family 1 profile domain-containing protein</fullName>
    </recommendedName>
</protein>
<dbReference type="GO" id="GO:0005886">
    <property type="term" value="C:plasma membrane"/>
    <property type="evidence" value="ECO:0007669"/>
    <property type="project" value="TreeGrafter"/>
</dbReference>
<gene>
    <name evidence="7" type="ORF">BCR37DRAFT_261325</name>
</gene>
<feature type="transmembrane region" description="Helical" evidence="5">
    <location>
        <begin position="277"/>
        <end position="299"/>
    </location>
</feature>
<evidence type="ECO:0000313" key="8">
    <source>
        <dbReference type="Proteomes" id="UP000193685"/>
    </source>
</evidence>
<dbReference type="EMBL" id="MCFI01000006">
    <property type="protein sequence ID" value="ORY84250.1"/>
    <property type="molecule type" value="Genomic_DNA"/>
</dbReference>
<feature type="transmembrane region" description="Helical" evidence="5">
    <location>
        <begin position="305"/>
        <end position="330"/>
    </location>
</feature>
<name>A0A1Y2FJY2_PROLT</name>
<dbReference type="RefSeq" id="XP_040726268.1">
    <property type="nucleotide sequence ID" value="XM_040866719.1"/>
</dbReference>
<dbReference type="GO" id="GO:0007189">
    <property type="term" value="P:adenylate cyclase-activating G protein-coupled receptor signaling pathway"/>
    <property type="evidence" value="ECO:0007669"/>
    <property type="project" value="TreeGrafter"/>
</dbReference>
<keyword evidence="2 5" id="KW-0812">Transmembrane</keyword>
<evidence type="ECO:0000259" key="6">
    <source>
        <dbReference type="PROSITE" id="PS50262"/>
    </source>
</evidence>
<dbReference type="CDD" id="cd00637">
    <property type="entry name" value="7tm_classA_rhodopsin-like"/>
    <property type="match status" value="1"/>
</dbReference>
<evidence type="ECO:0000256" key="4">
    <source>
        <dbReference type="ARBA" id="ARBA00023136"/>
    </source>
</evidence>
<proteinExistence type="predicted"/>
<evidence type="ECO:0000256" key="2">
    <source>
        <dbReference type="ARBA" id="ARBA00022692"/>
    </source>
</evidence>
<accession>A0A1Y2FJY2</accession>
<dbReference type="GO" id="GO:0004930">
    <property type="term" value="F:G protein-coupled receptor activity"/>
    <property type="evidence" value="ECO:0007669"/>
    <property type="project" value="TreeGrafter"/>
</dbReference>
<comment type="subcellular location">
    <subcellularLocation>
        <location evidence="1">Membrane</location>
        <topology evidence="1">Multi-pass membrane protein</topology>
    </subcellularLocation>
</comment>
<dbReference type="GeneID" id="63783318"/>
<evidence type="ECO:0000313" key="7">
    <source>
        <dbReference type="EMBL" id="ORY84250.1"/>
    </source>
</evidence>
<dbReference type="PANTHER" id="PTHR23112:SF0">
    <property type="entry name" value="TRANSMEMBRANE PROTEIN 116"/>
    <property type="match status" value="1"/>
</dbReference>
<keyword evidence="4 5" id="KW-0472">Membrane</keyword>
<evidence type="ECO:0000256" key="5">
    <source>
        <dbReference type="SAM" id="Phobius"/>
    </source>
</evidence>
<feature type="transmembrane region" description="Helical" evidence="5">
    <location>
        <begin position="40"/>
        <end position="63"/>
    </location>
</feature>
<evidence type="ECO:0000256" key="3">
    <source>
        <dbReference type="ARBA" id="ARBA00022989"/>
    </source>
</evidence>
<evidence type="ECO:0000256" key="1">
    <source>
        <dbReference type="ARBA" id="ARBA00004141"/>
    </source>
</evidence>
<feature type="transmembrane region" description="Helical" evidence="5">
    <location>
        <begin position="164"/>
        <end position="187"/>
    </location>
</feature>
<dbReference type="Gene3D" id="1.20.1070.10">
    <property type="entry name" value="Rhodopsin 7-helix transmembrane proteins"/>
    <property type="match status" value="1"/>
</dbReference>
<dbReference type="PROSITE" id="PS50262">
    <property type="entry name" value="G_PROTEIN_RECEP_F1_2"/>
    <property type="match status" value="1"/>
</dbReference>
<dbReference type="PANTHER" id="PTHR23112">
    <property type="entry name" value="G PROTEIN-COUPLED RECEPTOR 157-RELATED"/>
    <property type="match status" value="1"/>
</dbReference>
<feature type="transmembrane region" description="Helical" evidence="5">
    <location>
        <begin position="133"/>
        <end position="152"/>
    </location>
</feature>
<dbReference type="InterPro" id="IPR017452">
    <property type="entry name" value="GPCR_Rhodpsn_7TM"/>
</dbReference>
<organism evidence="7 8">
    <name type="scientific">Protomyces lactucae-debilis</name>
    <dbReference type="NCBI Taxonomy" id="2754530"/>
    <lineage>
        <taxon>Eukaryota</taxon>
        <taxon>Fungi</taxon>
        <taxon>Dikarya</taxon>
        <taxon>Ascomycota</taxon>
        <taxon>Taphrinomycotina</taxon>
        <taxon>Taphrinomycetes</taxon>
        <taxon>Taphrinales</taxon>
        <taxon>Protomycetaceae</taxon>
        <taxon>Protomyces</taxon>
    </lineage>
</organism>
<feature type="domain" description="G-protein coupled receptors family 1 profile" evidence="6">
    <location>
        <begin position="53"/>
        <end position="329"/>
    </location>
</feature>
<dbReference type="SUPFAM" id="SSF81321">
    <property type="entry name" value="Family A G protein-coupled receptor-like"/>
    <property type="match status" value="1"/>
</dbReference>
<reference evidence="7 8" key="1">
    <citation type="submission" date="2016-07" db="EMBL/GenBank/DDBJ databases">
        <title>Pervasive Adenine N6-methylation of Active Genes in Fungi.</title>
        <authorList>
            <consortium name="DOE Joint Genome Institute"/>
            <person name="Mondo S.J."/>
            <person name="Dannebaum R.O."/>
            <person name="Kuo R.C."/>
            <person name="Labutti K."/>
            <person name="Haridas S."/>
            <person name="Kuo A."/>
            <person name="Salamov A."/>
            <person name="Ahrendt S.R."/>
            <person name="Lipzen A."/>
            <person name="Sullivan W."/>
            <person name="Andreopoulos W.B."/>
            <person name="Clum A."/>
            <person name="Lindquist E."/>
            <person name="Daum C."/>
            <person name="Ramamoorthy G.K."/>
            <person name="Gryganskyi A."/>
            <person name="Culley D."/>
            <person name="Magnuson J.K."/>
            <person name="James T.Y."/>
            <person name="O'Malley M.A."/>
            <person name="Stajich J.E."/>
            <person name="Spatafora J.W."/>
            <person name="Visel A."/>
            <person name="Grigoriev I.V."/>
        </authorList>
    </citation>
    <scope>NUCLEOTIDE SEQUENCE [LARGE SCALE GENOMIC DNA]</scope>
    <source>
        <strain evidence="7 8">12-1054</strain>
    </source>
</reference>
<keyword evidence="3 5" id="KW-1133">Transmembrane helix</keyword>
<sequence length="354" mass="39896">MGVNQSFYLSHQVALGPWNATRPLPVPWTLNPLADHEMNVLIVISGLSLLIWAVVLLLIILEIHRKNVCERPAKWDLSTARTQFTILLAHLLLAQVLLSAGYLFSTVHLASGKVISPSIPCTIQGLLIKMAHLLSHCLITCIAVHTFHVVQFKRPMQVQCFRIMLALTWLQIATIGLLFPLALQVWYRSMMPVFMLGNLMHCSVGSIWRVEKIVTVLLPFLINNLIAFVAYPVISYRLRKDGNELKRLSLRSTLSGESQTTTCKGNNNILRVSRRMIILPIATFVSTMPYVLTVIFAVHSGGVLYWSHTLILCTIVANLFLPLINSLLYIHMEPRVRSSSNHARGSFRVRSMQM</sequence>
<dbReference type="AlphaFoldDB" id="A0A1Y2FJY2"/>
<dbReference type="Proteomes" id="UP000193685">
    <property type="component" value="Unassembled WGS sequence"/>
</dbReference>
<comment type="caution">
    <text evidence="7">The sequence shown here is derived from an EMBL/GenBank/DDBJ whole genome shotgun (WGS) entry which is preliminary data.</text>
</comment>
<feature type="transmembrane region" description="Helical" evidence="5">
    <location>
        <begin position="84"/>
        <end position="104"/>
    </location>
</feature>
<keyword evidence="8" id="KW-1185">Reference proteome</keyword>